<dbReference type="OrthoDB" id="9949818at2"/>
<sequence length="87" mass="9186">MRAWACSCLLLSLTACASEPQVLRVREPVLPPDAYLQPCPISLGNGTIQGALTGLHATIECDRADKAALRAWSERQAGTKKVLPAGG</sequence>
<organism evidence="2 3">
    <name type="scientific">Kushneria sinocarnis</name>
    <dbReference type="NCBI Taxonomy" id="595502"/>
    <lineage>
        <taxon>Bacteria</taxon>
        <taxon>Pseudomonadati</taxon>
        <taxon>Pseudomonadota</taxon>
        <taxon>Gammaproteobacteria</taxon>
        <taxon>Oceanospirillales</taxon>
        <taxon>Halomonadaceae</taxon>
        <taxon>Kushneria</taxon>
    </lineage>
</organism>
<proteinExistence type="predicted"/>
<keyword evidence="1" id="KW-0732">Signal</keyword>
<dbReference type="RefSeq" id="WP_147408759.1">
    <property type="nucleotide sequence ID" value="NZ_RBIN01000006.1"/>
</dbReference>
<keyword evidence="3" id="KW-1185">Reference proteome</keyword>
<dbReference type="AlphaFoldDB" id="A0A420WVQ0"/>
<gene>
    <name evidence="2" type="ORF">C7446_2322</name>
</gene>
<comment type="caution">
    <text evidence="2">The sequence shown here is derived from an EMBL/GenBank/DDBJ whole genome shotgun (WGS) entry which is preliminary data.</text>
</comment>
<evidence type="ECO:0000256" key="1">
    <source>
        <dbReference type="SAM" id="SignalP"/>
    </source>
</evidence>
<dbReference type="Proteomes" id="UP000281975">
    <property type="component" value="Unassembled WGS sequence"/>
</dbReference>
<evidence type="ECO:0000313" key="2">
    <source>
        <dbReference type="EMBL" id="RKR02604.1"/>
    </source>
</evidence>
<evidence type="ECO:0000313" key="3">
    <source>
        <dbReference type="Proteomes" id="UP000281975"/>
    </source>
</evidence>
<reference evidence="2 3" key="1">
    <citation type="submission" date="2018-10" db="EMBL/GenBank/DDBJ databases">
        <title>Genomic Encyclopedia of Type Strains, Phase IV (KMG-IV): sequencing the most valuable type-strain genomes for metagenomic binning, comparative biology and taxonomic classification.</title>
        <authorList>
            <person name="Goeker M."/>
        </authorList>
    </citation>
    <scope>NUCLEOTIDE SEQUENCE [LARGE SCALE GENOMIC DNA]</scope>
    <source>
        <strain evidence="2 3">DSM 23229</strain>
    </source>
</reference>
<protein>
    <recommendedName>
        <fullName evidence="4">Pilus biogenesis CpaD protein</fullName>
    </recommendedName>
</protein>
<dbReference type="EMBL" id="RBIN01000006">
    <property type="protein sequence ID" value="RKR02604.1"/>
    <property type="molecule type" value="Genomic_DNA"/>
</dbReference>
<dbReference type="PROSITE" id="PS51257">
    <property type="entry name" value="PROKAR_LIPOPROTEIN"/>
    <property type="match status" value="1"/>
</dbReference>
<evidence type="ECO:0008006" key="4">
    <source>
        <dbReference type="Google" id="ProtNLM"/>
    </source>
</evidence>
<accession>A0A420WVQ0</accession>
<feature type="chain" id="PRO_5018992679" description="Pilus biogenesis CpaD protein" evidence="1">
    <location>
        <begin position="18"/>
        <end position="87"/>
    </location>
</feature>
<name>A0A420WVQ0_9GAMM</name>
<feature type="signal peptide" evidence="1">
    <location>
        <begin position="1"/>
        <end position="17"/>
    </location>
</feature>